<dbReference type="InterPro" id="IPR056108">
    <property type="entry name" value="DUF7691"/>
</dbReference>
<keyword evidence="3" id="KW-1185">Reference proteome</keyword>
<feature type="domain" description="DUF7691" evidence="1">
    <location>
        <begin position="1"/>
        <end position="187"/>
    </location>
</feature>
<comment type="caution">
    <text evidence="2">The sequence shown here is derived from an EMBL/GenBank/DDBJ whole genome shotgun (WGS) entry which is preliminary data.</text>
</comment>
<name>A0A8J3NKN6_9ACTN</name>
<dbReference type="EMBL" id="BONF01000025">
    <property type="protein sequence ID" value="GIF82871.1"/>
    <property type="molecule type" value="Genomic_DNA"/>
</dbReference>
<reference evidence="2 3" key="1">
    <citation type="submission" date="2021-01" db="EMBL/GenBank/DDBJ databases">
        <title>Whole genome shotgun sequence of Catellatospora bangladeshensis NBRC 107357.</title>
        <authorList>
            <person name="Komaki H."/>
            <person name="Tamura T."/>
        </authorList>
    </citation>
    <scope>NUCLEOTIDE SEQUENCE [LARGE SCALE GENOMIC DNA]</scope>
    <source>
        <strain evidence="2 3">NBRC 107357</strain>
    </source>
</reference>
<dbReference type="AlphaFoldDB" id="A0A8J3NKN6"/>
<sequence length="187" mass="20362">MGYGVMAYAVDIDKLVALCGSGDDRARRAVSGRFRDRIQRLNDELGWSNERGEPSVFTAINHLVLGEQPTLDGAMYGYAFKFLVEFSGRFLDNRPFYPCRSHYLSDTVDPELAALGAGIRMSGLIFGGAPVAFPPPDDFPAIGHWTAAQVAADAERLRDASTIELKTISGWLDEAAATGRGVVGFYH</sequence>
<proteinExistence type="predicted"/>
<dbReference type="Proteomes" id="UP000601223">
    <property type="component" value="Unassembled WGS sequence"/>
</dbReference>
<organism evidence="2 3">
    <name type="scientific">Catellatospora bangladeshensis</name>
    <dbReference type="NCBI Taxonomy" id="310355"/>
    <lineage>
        <taxon>Bacteria</taxon>
        <taxon>Bacillati</taxon>
        <taxon>Actinomycetota</taxon>
        <taxon>Actinomycetes</taxon>
        <taxon>Micromonosporales</taxon>
        <taxon>Micromonosporaceae</taxon>
        <taxon>Catellatospora</taxon>
    </lineage>
</organism>
<dbReference type="RefSeq" id="WP_203748778.1">
    <property type="nucleotide sequence ID" value="NZ_BONF01000025.1"/>
</dbReference>
<evidence type="ECO:0000259" key="1">
    <source>
        <dbReference type="Pfam" id="PF24740"/>
    </source>
</evidence>
<dbReference type="Pfam" id="PF24740">
    <property type="entry name" value="DUF7691"/>
    <property type="match status" value="1"/>
</dbReference>
<evidence type="ECO:0000313" key="3">
    <source>
        <dbReference type="Proteomes" id="UP000601223"/>
    </source>
</evidence>
<evidence type="ECO:0000313" key="2">
    <source>
        <dbReference type="EMBL" id="GIF82871.1"/>
    </source>
</evidence>
<accession>A0A8J3NKN6</accession>
<protein>
    <recommendedName>
        <fullName evidence="1">DUF7691 domain-containing protein</fullName>
    </recommendedName>
</protein>
<gene>
    <name evidence="2" type="ORF">Cba03nite_42200</name>
</gene>